<comment type="catalytic activity">
    <reaction evidence="11">
        <text>Couples ATP hydrolysis with the unwinding of duplex DNA by translocating in the 3'-5' direction.</text>
        <dbReference type="EC" id="5.6.2.4"/>
    </reaction>
</comment>
<dbReference type="Gene3D" id="1.10.486.10">
    <property type="entry name" value="PCRA, domain 4"/>
    <property type="match status" value="1"/>
</dbReference>
<keyword evidence="10" id="KW-0413">Isomerase</keyword>
<accession>A0A3B0W295</accession>
<reference evidence="16" key="1">
    <citation type="submission" date="2018-06" db="EMBL/GenBank/DDBJ databases">
        <authorList>
            <person name="Zhirakovskaya E."/>
        </authorList>
    </citation>
    <scope>NUCLEOTIDE SEQUENCE</scope>
</reference>
<evidence type="ECO:0000256" key="4">
    <source>
        <dbReference type="ARBA" id="ARBA00022801"/>
    </source>
</evidence>
<dbReference type="Pfam" id="PF13361">
    <property type="entry name" value="UvrD_C"/>
    <property type="match status" value="2"/>
</dbReference>
<organism evidence="16">
    <name type="scientific">hydrothermal vent metagenome</name>
    <dbReference type="NCBI Taxonomy" id="652676"/>
    <lineage>
        <taxon>unclassified sequences</taxon>
        <taxon>metagenomes</taxon>
        <taxon>ecological metagenomes</taxon>
    </lineage>
</organism>
<dbReference type="Pfam" id="PF12705">
    <property type="entry name" value="PDDEXK_1"/>
    <property type="match status" value="1"/>
</dbReference>
<evidence type="ECO:0000256" key="8">
    <source>
        <dbReference type="ARBA" id="ARBA00023125"/>
    </source>
</evidence>
<dbReference type="GO" id="GO:0016887">
    <property type="term" value="F:ATP hydrolysis activity"/>
    <property type="evidence" value="ECO:0007669"/>
    <property type="project" value="RHEA"/>
</dbReference>
<dbReference type="InterPro" id="IPR011604">
    <property type="entry name" value="PDDEXK-like_dom_sf"/>
</dbReference>
<dbReference type="InterPro" id="IPR014017">
    <property type="entry name" value="DNA_helicase_UvrD-like_C"/>
</dbReference>
<evidence type="ECO:0000256" key="13">
    <source>
        <dbReference type="ARBA" id="ARBA00048988"/>
    </source>
</evidence>
<keyword evidence="8" id="KW-0238">DNA-binding</keyword>
<evidence type="ECO:0000256" key="11">
    <source>
        <dbReference type="ARBA" id="ARBA00034617"/>
    </source>
</evidence>
<evidence type="ECO:0000313" key="16">
    <source>
        <dbReference type="EMBL" id="VAW37704.1"/>
    </source>
</evidence>
<name>A0A3B0W295_9ZZZZ</name>
<keyword evidence="1" id="KW-0540">Nuclease</keyword>
<evidence type="ECO:0000256" key="2">
    <source>
        <dbReference type="ARBA" id="ARBA00022741"/>
    </source>
</evidence>
<evidence type="ECO:0000259" key="15">
    <source>
        <dbReference type="PROSITE" id="PS51217"/>
    </source>
</evidence>
<dbReference type="InterPro" id="IPR038726">
    <property type="entry name" value="PDDEXK_AddAB-type"/>
</dbReference>
<dbReference type="Gene3D" id="3.40.50.300">
    <property type="entry name" value="P-loop containing nucleotide triphosphate hydrolases"/>
    <property type="match status" value="4"/>
</dbReference>
<dbReference type="Pfam" id="PF00580">
    <property type="entry name" value="UvrD-helicase"/>
    <property type="match status" value="2"/>
</dbReference>
<dbReference type="InterPro" id="IPR014016">
    <property type="entry name" value="UvrD-like_ATP-bd"/>
</dbReference>
<dbReference type="PANTHER" id="PTHR11070">
    <property type="entry name" value="UVRD / RECB / PCRA DNA HELICASE FAMILY MEMBER"/>
    <property type="match status" value="1"/>
</dbReference>
<evidence type="ECO:0000256" key="9">
    <source>
        <dbReference type="ARBA" id="ARBA00023204"/>
    </source>
</evidence>
<keyword evidence="6" id="KW-0269">Exonuclease</keyword>
<dbReference type="InterPro" id="IPR027417">
    <property type="entry name" value="P-loop_NTPase"/>
</dbReference>
<dbReference type="EC" id="5.6.2.4" evidence="12"/>
<proteinExistence type="predicted"/>
<keyword evidence="5 16" id="KW-0347">Helicase</keyword>
<evidence type="ECO:0000256" key="1">
    <source>
        <dbReference type="ARBA" id="ARBA00022722"/>
    </source>
</evidence>
<evidence type="ECO:0000256" key="6">
    <source>
        <dbReference type="ARBA" id="ARBA00022839"/>
    </source>
</evidence>
<dbReference type="GO" id="GO:0000725">
    <property type="term" value="P:recombinational repair"/>
    <property type="evidence" value="ECO:0007669"/>
    <property type="project" value="TreeGrafter"/>
</dbReference>
<protein>
    <recommendedName>
        <fullName evidence="12">DNA 3'-5' helicase</fullName>
        <ecNumber evidence="12">5.6.2.4</ecNumber>
    </recommendedName>
</protein>
<evidence type="ECO:0000256" key="3">
    <source>
        <dbReference type="ARBA" id="ARBA00022763"/>
    </source>
</evidence>
<dbReference type="GO" id="GO:0003677">
    <property type="term" value="F:DNA binding"/>
    <property type="evidence" value="ECO:0007669"/>
    <property type="project" value="UniProtKB-KW"/>
</dbReference>
<dbReference type="Gene3D" id="3.90.320.10">
    <property type="match status" value="1"/>
</dbReference>
<feature type="domain" description="UvrD-like helicase C-terminal" evidence="15">
    <location>
        <begin position="499"/>
        <end position="772"/>
    </location>
</feature>
<gene>
    <name evidence="16" type="ORF">MNBD_DELTA02-22</name>
</gene>
<dbReference type="GO" id="GO:0005829">
    <property type="term" value="C:cytosol"/>
    <property type="evidence" value="ECO:0007669"/>
    <property type="project" value="TreeGrafter"/>
</dbReference>
<dbReference type="AlphaFoldDB" id="A0A3B0W295"/>
<dbReference type="PANTHER" id="PTHR11070:SF2">
    <property type="entry name" value="ATP-DEPENDENT DNA HELICASE SRS2"/>
    <property type="match status" value="1"/>
</dbReference>
<keyword evidence="7" id="KW-0067">ATP-binding</keyword>
<keyword evidence="4 16" id="KW-0378">Hydrolase</keyword>
<dbReference type="GO" id="GO:0043138">
    <property type="term" value="F:3'-5' DNA helicase activity"/>
    <property type="evidence" value="ECO:0007669"/>
    <property type="project" value="UniProtKB-EC"/>
</dbReference>
<evidence type="ECO:0000256" key="10">
    <source>
        <dbReference type="ARBA" id="ARBA00023235"/>
    </source>
</evidence>
<keyword evidence="9" id="KW-0234">DNA repair</keyword>
<evidence type="ECO:0000259" key="14">
    <source>
        <dbReference type="PROSITE" id="PS51198"/>
    </source>
</evidence>
<dbReference type="GO" id="GO:0004527">
    <property type="term" value="F:exonuclease activity"/>
    <property type="evidence" value="ECO:0007669"/>
    <property type="project" value="UniProtKB-KW"/>
</dbReference>
<dbReference type="PROSITE" id="PS51217">
    <property type="entry name" value="UVRD_HELICASE_CTER"/>
    <property type="match status" value="1"/>
</dbReference>
<sequence>MKETVLIPDLKERASATDPGGSFIVQAPAGSGKTTLLIQRYLVLLATVDKPEEILAITFTRKAAGEMRARIVEAMEMAGSGAAPADPGEARTIELAQKALERDRARGWRLLENTARLKVLTIDSFCASITRQMPLLSGLGRQLSVSESPDELYEEAARRTLSLIDRDGRKADALRLVLRHMDNSVGALSKKLVDMLRGRDQWLRHVEGGIGDAELRTRLEQGIKNLVEERLRLVSSVFPEDLAAMAVESGRYAGDNLRAASSPSVIAGLAGIKEMPRPVADDLESWQGLANLLLTGKGEWRKAGGVNKNIGFPPGRSGNEAELNKQAFQGLLEEFEGLDSVAEALHGVGKLPAPAYSDGEWLVLSALTRLLPVAVARLEEVFAERETVDFSMVSMAAIEALGPDDAPTDLMLAFDNRFRHILVDEYQDTSWTQATLLRALTRGWEQDCGRTLFIVGDPMQSIYRFRDADVGIFLEVKQSGMAGIGLTPLQLKANFRSRPAIVDWVNRVFDEAFPTDEDPVTGAVGYSESRGVRLDAAGAGVELFIYSGRDDNREAQDVLRVLRSLPEGESKVVLVRSRAHLIGIVEALKAAGIDYRGEQLEPLGERVVIKELTALLRALLHPCDRVAWLALLRARFCGLSLVDIHGLTGSDHNRPLWGLLNDDGRIGELSGEGQSRIVTFREKMAKAMALRGRVPVRALLEGLWIALGGPACFSGDDDMQDAETFFDLVSESGIYDSSSLKWLEKRVDKLFAMSSGKGANPVVLMTIHKAKGLEFDNVILPGVGKKSGSSERRIMQWLERGRDLLLAPIEEVTEKGRGGLIYNCITGINRRKEEYEDLRLFYVAATRARERLYLFGDLNKDAAAVKGSFLSLIDPGIYEDNIIELSEPDYSAADQGNGAGAPALYLKRLPAGWEGPCPRNAILTGAKTEKSHENSQGPAFDWAGEEARHLGTVIHRYLCRIAREGLDRWGSERLGREARHMATMLREMGFGSEEARSLAGKGIGTIGKALASERGRWVLGGHAEGSAEMAVSAVIDGSIRRTVIDRSFVDKDNVRWIVDYKTGSHEGGSLENFLADEKERYAPQLDGYEQALRKAGEGREIRKALYYPAIDGWVEWQG</sequence>
<dbReference type="InterPro" id="IPR000212">
    <property type="entry name" value="DNA_helicase_UvrD/REP"/>
</dbReference>
<feature type="domain" description="UvrD-like helicase ATP-binding" evidence="14">
    <location>
        <begin position="6"/>
        <end position="498"/>
    </location>
</feature>
<keyword evidence="3" id="KW-0227">DNA damage</keyword>
<evidence type="ECO:0000256" key="12">
    <source>
        <dbReference type="ARBA" id="ARBA00034808"/>
    </source>
</evidence>
<evidence type="ECO:0000256" key="7">
    <source>
        <dbReference type="ARBA" id="ARBA00022840"/>
    </source>
</evidence>
<dbReference type="EMBL" id="UOEZ01000060">
    <property type="protein sequence ID" value="VAW37704.1"/>
    <property type="molecule type" value="Genomic_DNA"/>
</dbReference>
<comment type="catalytic activity">
    <reaction evidence="13">
        <text>ATP + H2O = ADP + phosphate + H(+)</text>
        <dbReference type="Rhea" id="RHEA:13065"/>
        <dbReference type="ChEBI" id="CHEBI:15377"/>
        <dbReference type="ChEBI" id="CHEBI:15378"/>
        <dbReference type="ChEBI" id="CHEBI:30616"/>
        <dbReference type="ChEBI" id="CHEBI:43474"/>
        <dbReference type="ChEBI" id="CHEBI:456216"/>
        <dbReference type="EC" id="5.6.2.4"/>
    </reaction>
</comment>
<evidence type="ECO:0000256" key="5">
    <source>
        <dbReference type="ARBA" id="ARBA00022806"/>
    </source>
</evidence>
<dbReference type="SUPFAM" id="SSF52540">
    <property type="entry name" value="P-loop containing nucleoside triphosphate hydrolases"/>
    <property type="match status" value="1"/>
</dbReference>
<dbReference type="GO" id="GO:0005524">
    <property type="term" value="F:ATP binding"/>
    <property type="evidence" value="ECO:0007669"/>
    <property type="project" value="UniProtKB-KW"/>
</dbReference>
<dbReference type="PROSITE" id="PS51198">
    <property type="entry name" value="UVRD_HELICASE_ATP_BIND"/>
    <property type="match status" value="1"/>
</dbReference>
<dbReference type="GO" id="GO:0033202">
    <property type="term" value="C:DNA helicase complex"/>
    <property type="evidence" value="ECO:0007669"/>
    <property type="project" value="TreeGrafter"/>
</dbReference>
<keyword evidence="2" id="KW-0547">Nucleotide-binding</keyword>